<evidence type="ECO:0000256" key="1">
    <source>
        <dbReference type="SAM" id="Phobius"/>
    </source>
</evidence>
<name>A0AAE3EPD2_9FLAO</name>
<dbReference type="EMBL" id="JAKKDU010000009">
    <property type="protein sequence ID" value="MCF7568533.1"/>
    <property type="molecule type" value="Genomic_DNA"/>
</dbReference>
<keyword evidence="3" id="KW-1185">Reference proteome</keyword>
<evidence type="ECO:0000313" key="3">
    <source>
        <dbReference type="Proteomes" id="UP001199795"/>
    </source>
</evidence>
<proteinExistence type="predicted"/>
<reference evidence="2" key="1">
    <citation type="submission" date="2022-01" db="EMBL/GenBank/DDBJ databases">
        <title>Draft genome sequence of Sabulilitoribacter arenilitoris KCTC 52401.</title>
        <authorList>
            <person name="Oh J.-S."/>
        </authorList>
    </citation>
    <scope>NUCLEOTIDE SEQUENCE</scope>
    <source>
        <strain evidence="2">HMF6543</strain>
    </source>
</reference>
<dbReference type="Proteomes" id="UP001199795">
    <property type="component" value="Unassembled WGS sequence"/>
</dbReference>
<keyword evidence="1" id="KW-1133">Transmembrane helix</keyword>
<protein>
    <submittedName>
        <fullName evidence="2">DUF3810 domain-containing protein</fullName>
    </submittedName>
</protein>
<keyword evidence="1" id="KW-0812">Transmembrane</keyword>
<gene>
    <name evidence="2" type="ORF">L3X37_09170</name>
</gene>
<feature type="transmembrane region" description="Helical" evidence="1">
    <location>
        <begin position="7"/>
        <end position="25"/>
    </location>
</feature>
<accession>A0AAE3EPD2</accession>
<feature type="transmembrane region" description="Helical" evidence="1">
    <location>
        <begin position="87"/>
        <end position="108"/>
    </location>
</feature>
<dbReference type="InterPro" id="IPR024294">
    <property type="entry name" value="DUF3810"/>
</dbReference>
<organism evidence="2 3">
    <name type="scientific">Wocania arenilitoris</name>
    <dbReference type="NCBI Taxonomy" id="2044858"/>
    <lineage>
        <taxon>Bacteria</taxon>
        <taxon>Pseudomonadati</taxon>
        <taxon>Bacteroidota</taxon>
        <taxon>Flavobacteriia</taxon>
        <taxon>Flavobacteriales</taxon>
        <taxon>Flavobacteriaceae</taxon>
        <taxon>Wocania</taxon>
    </lineage>
</organism>
<feature type="transmembrane region" description="Helical" evidence="1">
    <location>
        <begin position="45"/>
        <end position="67"/>
    </location>
</feature>
<evidence type="ECO:0000313" key="2">
    <source>
        <dbReference type="EMBL" id="MCF7568533.1"/>
    </source>
</evidence>
<comment type="caution">
    <text evidence="2">The sequence shown here is derived from an EMBL/GenBank/DDBJ whole genome shotgun (WGS) entry which is preliminary data.</text>
</comment>
<dbReference type="Pfam" id="PF12725">
    <property type="entry name" value="DUF3810"/>
    <property type="match status" value="1"/>
</dbReference>
<keyword evidence="1" id="KW-0472">Membrane</keyword>
<dbReference type="AlphaFoldDB" id="A0AAE3EPD2"/>
<sequence length="362" mass="43197">MLMKRKTIIALLLIPQYFLIKIFSYNPEFIENYYSNGLYPILSKIFRYILGWLPFSFGDVIYAFAIIYSVRWIYNNRKRLLKNTKQWFIEVFAVISIFYFVFHLFWGLNYYRLPLHKNLDLKHDYTTEQLVYVTKKLIEESNKYQLKITNNDTLKVKIPYSKPEIFKRTQNGYNNLKQLFPHLKYYPKSIKKSLFSYPLTYMGFSGYLNPLTNEAQVDAIIPIYRFPTTTAHEIAHQLGYAAENEANFIGCLASINNDDIYFKYTGYTFGLRFCLNEIYRRDESLYEDLITNVNIGILKNYEEVRLFWEAHQNPAEPIFKLFYGNFLKANKQDKGMESYSYVVALLVNYFKNKPNLTNHYND</sequence>